<dbReference type="AlphaFoldDB" id="A0AA36FIJ5"/>
<reference evidence="1" key="1">
    <citation type="submission" date="2023-08" db="EMBL/GenBank/DDBJ databases">
        <authorList>
            <person name="Alioto T."/>
            <person name="Alioto T."/>
            <person name="Gomez Garrido J."/>
        </authorList>
    </citation>
    <scope>NUCLEOTIDE SEQUENCE</scope>
</reference>
<dbReference type="Proteomes" id="UP001162480">
    <property type="component" value="Chromosome 22"/>
</dbReference>
<dbReference type="EMBL" id="OX597835">
    <property type="protein sequence ID" value="CAI9738892.1"/>
    <property type="molecule type" value="Genomic_DNA"/>
</dbReference>
<name>A0AA36FIJ5_OCTVU</name>
<organism evidence="1 2">
    <name type="scientific">Octopus vulgaris</name>
    <name type="common">Common octopus</name>
    <dbReference type="NCBI Taxonomy" id="6645"/>
    <lineage>
        <taxon>Eukaryota</taxon>
        <taxon>Metazoa</taxon>
        <taxon>Spiralia</taxon>
        <taxon>Lophotrochozoa</taxon>
        <taxon>Mollusca</taxon>
        <taxon>Cephalopoda</taxon>
        <taxon>Coleoidea</taxon>
        <taxon>Octopodiformes</taxon>
        <taxon>Octopoda</taxon>
        <taxon>Incirrata</taxon>
        <taxon>Octopodidae</taxon>
        <taxon>Octopus</taxon>
    </lineage>
</organism>
<gene>
    <name evidence="1" type="ORF">OCTVUL_1B018017</name>
</gene>
<protein>
    <submittedName>
        <fullName evidence="1">Uncharacterized protein</fullName>
    </submittedName>
</protein>
<proteinExistence type="predicted"/>
<keyword evidence="2" id="KW-1185">Reference proteome</keyword>
<evidence type="ECO:0000313" key="2">
    <source>
        <dbReference type="Proteomes" id="UP001162480"/>
    </source>
</evidence>
<sequence>MISILENGPRDTMRREYGVLTFSFFMSESKVFSLGEATSTRDNPRRKQERKRSLPRLGSDVVAVMPYDLRRFLEFIVKGVVYQ</sequence>
<evidence type="ECO:0000313" key="1">
    <source>
        <dbReference type="EMBL" id="CAI9738892.1"/>
    </source>
</evidence>
<accession>A0AA36FIJ5</accession>